<comment type="caution">
    <text evidence="1">The sequence shown here is derived from an EMBL/GenBank/DDBJ whole genome shotgun (WGS) entry which is preliminary data.</text>
</comment>
<dbReference type="Proteomes" id="UP000006976">
    <property type="component" value="Unassembled WGS sequence"/>
</dbReference>
<dbReference type="AlphaFoldDB" id="A0ABC9QWN2"/>
<dbReference type="EMBL" id="AHEV01000043">
    <property type="protein sequence ID" value="EJR31106.1"/>
    <property type="molecule type" value="Genomic_DNA"/>
</dbReference>
<sequence>MIFKTIIMPYINKGEVLKETPPFQRTMNFGAIKNTNLCLGGTLKS</sequence>
<gene>
    <name evidence="1" type="ORF">III_05332</name>
</gene>
<evidence type="ECO:0000313" key="2">
    <source>
        <dbReference type="Proteomes" id="UP000006976"/>
    </source>
</evidence>
<evidence type="ECO:0000313" key="1">
    <source>
        <dbReference type="EMBL" id="EJR31106.1"/>
    </source>
</evidence>
<reference evidence="1 2" key="1">
    <citation type="submission" date="2012-04" db="EMBL/GenBank/DDBJ databases">
        <title>The Genome Sequence of Bacillus cereus VD078.</title>
        <authorList>
            <consortium name="The Broad Institute Genome Sequencing Platform"/>
            <consortium name="The Broad Institute Genome Sequencing Center for Infectious Disease"/>
            <person name="Feldgarden M."/>
            <person name="Van der Auwera G.A."/>
            <person name="Mahillon J."/>
            <person name="Duprez V."/>
            <person name="Timmery S."/>
            <person name="Mattelet C."/>
            <person name="Dierick K."/>
            <person name="Sun M."/>
            <person name="Yu Z."/>
            <person name="Zhu L."/>
            <person name="Hu X."/>
            <person name="Shank E.B."/>
            <person name="Swiecicka I."/>
            <person name="Hansen B.M."/>
            <person name="Andrup L."/>
            <person name="Young S.K."/>
            <person name="Zeng Q."/>
            <person name="Gargeya S."/>
            <person name="Fitzgerald M."/>
            <person name="Haas B."/>
            <person name="Abouelleil A."/>
            <person name="Alvarado L."/>
            <person name="Arachchi H.M."/>
            <person name="Berlin A."/>
            <person name="Chapman S.B."/>
            <person name="Goldberg J."/>
            <person name="Griggs A."/>
            <person name="Gujja S."/>
            <person name="Hansen M."/>
            <person name="Howarth C."/>
            <person name="Imamovic A."/>
            <person name="Larimer J."/>
            <person name="McCowen C."/>
            <person name="Montmayeur A."/>
            <person name="Murphy C."/>
            <person name="Neiman D."/>
            <person name="Pearson M."/>
            <person name="Priest M."/>
            <person name="Roberts A."/>
            <person name="Saif S."/>
            <person name="Shea T."/>
            <person name="Sisk P."/>
            <person name="Sykes S."/>
            <person name="Wortman J."/>
            <person name="Nusbaum C."/>
            <person name="Birren B."/>
        </authorList>
    </citation>
    <scope>NUCLEOTIDE SEQUENCE [LARGE SCALE GENOMIC DNA]</scope>
    <source>
        <strain evidence="1 2">VD078</strain>
    </source>
</reference>
<protein>
    <submittedName>
        <fullName evidence="1">Uncharacterized protein</fullName>
    </submittedName>
</protein>
<organism evidence="1 2">
    <name type="scientific">Bacillus mycoides</name>
    <dbReference type="NCBI Taxonomy" id="1405"/>
    <lineage>
        <taxon>Bacteria</taxon>
        <taxon>Bacillati</taxon>
        <taxon>Bacillota</taxon>
        <taxon>Bacilli</taxon>
        <taxon>Bacillales</taxon>
        <taxon>Bacillaceae</taxon>
        <taxon>Bacillus</taxon>
        <taxon>Bacillus cereus group</taxon>
    </lineage>
</organism>
<name>A0ABC9QWN2_BACMY</name>
<accession>A0ABC9QWN2</accession>
<proteinExistence type="predicted"/>